<keyword evidence="1" id="KW-0812">Transmembrane</keyword>
<dbReference type="Proteomes" id="UP000023152">
    <property type="component" value="Unassembled WGS sequence"/>
</dbReference>
<keyword evidence="3" id="KW-1185">Reference proteome</keyword>
<feature type="transmembrane region" description="Helical" evidence="1">
    <location>
        <begin position="64"/>
        <end position="84"/>
    </location>
</feature>
<dbReference type="AlphaFoldDB" id="X6LNX4"/>
<dbReference type="EMBL" id="ASPP01034780">
    <property type="protein sequence ID" value="ETO02842.1"/>
    <property type="molecule type" value="Genomic_DNA"/>
</dbReference>
<reference evidence="2 3" key="1">
    <citation type="journal article" date="2013" name="Curr. Biol.">
        <title>The Genome of the Foraminiferan Reticulomyxa filosa.</title>
        <authorList>
            <person name="Glockner G."/>
            <person name="Hulsmann N."/>
            <person name="Schleicher M."/>
            <person name="Noegel A.A."/>
            <person name="Eichinger L."/>
            <person name="Gallinger C."/>
            <person name="Pawlowski J."/>
            <person name="Sierra R."/>
            <person name="Euteneuer U."/>
            <person name="Pillet L."/>
            <person name="Moustafa A."/>
            <person name="Platzer M."/>
            <person name="Groth M."/>
            <person name="Szafranski K."/>
            <person name="Schliwa M."/>
        </authorList>
    </citation>
    <scope>NUCLEOTIDE SEQUENCE [LARGE SCALE GENOMIC DNA]</scope>
</reference>
<keyword evidence="1" id="KW-0472">Membrane</keyword>
<organism evidence="2 3">
    <name type="scientific">Reticulomyxa filosa</name>
    <dbReference type="NCBI Taxonomy" id="46433"/>
    <lineage>
        <taxon>Eukaryota</taxon>
        <taxon>Sar</taxon>
        <taxon>Rhizaria</taxon>
        <taxon>Retaria</taxon>
        <taxon>Foraminifera</taxon>
        <taxon>Monothalamids</taxon>
        <taxon>Reticulomyxidae</taxon>
        <taxon>Reticulomyxa</taxon>
    </lineage>
</organism>
<evidence type="ECO:0000313" key="3">
    <source>
        <dbReference type="Proteomes" id="UP000023152"/>
    </source>
</evidence>
<protein>
    <submittedName>
        <fullName evidence="2">Uncharacterized protein</fullName>
    </submittedName>
</protein>
<evidence type="ECO:0000313" key="2">
    <source>
        <dbReference type="EMBL" id="ETO02842.1"/>
    </source>
</evidence>
<evidence type="ECO:0000256" key="1">
    <source>
        <dbReference type="SAM" id="Phobius"/>
    </source>
</evidence>
<name>X6LNX4_RETFI</name>
<sequence>MKELRERICVLTVGIGIESEFPSMNKIVTTYEEISDNYRLNLTSEIIMQLEDNEKIQKKYAMSFLARFAHCISFSILLLSYQFVNQYWEDQLQYLQTLFGINKETAQRYFQTIFQEQFNSSFTQLHQKGEQFINSNLRELLIKENQHFGHLFGSTYSKMNSKKNELIESCLQSMWSCVLSRPSLRPYPLTFASNLQLNREIQSKNIKIAKKFLGNDNGCNSIGYFIWPSLFRRDTNELLHIPITACYTSFDVIVLNENNILQK</sequence>
<proteinExistence type="predicted"/>
<comment type="caution">
    <text evidence="2">The sequence shown here is derived from an EMBL/GenBank/DDBJ whole genome shotgun (WGS) entry which is preliminary data.</text>
</comment>
<gene>
    <name evidence="2" type="ORF">RFI_34573</name>
</gene>
<keyword evidence="1" id="KW-1133">Transmembrane helix</keyword>
<accession>X6LNX4</accession>